<evidence type="ECO:0000256" key="7">
    <source>
        <dbReference type="ARBA" id="ARBA00024910"/>
    </source>
</evidence>
<dbReference type="GO" id="GO:0005829">
    <property type="term" value="C:cytosol"/>
    <property type="evidence" value="ECO:0007669"/>
    <property type="project" value="TreeGrafter"/>
</dbReference>
<evidence type="ECO:0000256" key="4">
    <source>
        <dbReference type="ARBA" id="ARBA00022618"/>
    </source>
</evidence>
<evidence type="ECO:0000256" key="3">
    <source>
        <dbReference type="ARBA" id="ARBA00022490"/>
    </source>
</evidence>
<accession>A0A1G6AND5</accession>
<dbReference type="GO" id="GO:0032153">
    <property type="term" value="C:cell division site"/>
    <property type="evidence" value="ECO:0007669"/>
    <property type="project" value="TreeGrafter"/>
</dbReference>
<name>A0A1G6AND5_EUBOX</name>
<evidence type="ECO:0000256" key="5">
    <source>
        <dbReference type="ARBA" id="ARBA00023210"/>
    </source>
</evidence>
<dbReference type="STRING" id="1732.SAMN02910417_00738"/>
<keyword evidence="3" id="KW-0963">Cytoplasm</keyword>
<reference evidence="11 12" key="1">
    <citation type="submission" date="2016-10" db="EMBL/GenBank/DDBJ databases">
        <authorList>
            <person name="de Groot N.N."/>
        </authorList>
    </citation>
    <scope>NUCLEOTIDE SEQUENCE [LARGE SCALE GENOMIC DNA]</scope>
    <source>
        <strain evidence="11 12">DSM 3217</strain>
    </source>
</reference>
<comment type="subcellular location">
    <subcellularLocation>
        <location evidence="1">Cytoplasm</location>
    </subcellularLocation>
</comment>
<dbReference type="InterPro" id="IPR053712">
    <property type="entry name" value="Bac_CellDiv_Activator"/>
</dbReference>
<dbReference type="EMBL" id="FMXR01000006">
    <property type="protein sequence ID" value="SDB09683.1"/>
    <property type="molecule type" value="Genomic_DNA"/>
</dbReference>
<dbReference type="InterPro" id="IPR007838">
    <property type="entry name" value="Cell_div_ZapA-like"/>
</dbReference>
<dbReference type="Pfam" id="PF05164">
    <property type="entry name" value="ZapA"/>
    <property type="match status" value="1"/>
</dbReference>
<evidence type="ECO:0000256" key="1">
    <source>
        <dbReference type="ARBA" id="ARBA00004496"/>
    </source>
</evidence>
<dbReference type="InterPro" id="IPR036192">
    <property type="entry name" value="Cell_div_ZapA-like_sf"/>
</dbReference>
<evidence type="ECO:0000313" key="11">
    <source>
        <dbReference type="EMBL" id="SDB09683.1"/>
    </source>
</evidence>
<keyword evidence="12" id="KW-1185">Reference proteome</keyword>
<keyword evidence="10" id="KW-0175">Coiled coil</keyword>
<keyword evidence="5" id="KW-0717">Septation</keyword>
<proteinExistence type="predicted"/>
<evidence type="ECO:0000256" key="6">
    <source>
        <dbReference type="ARBA" id="ARBA00023306"/>
    </source>
</evidence>
<dbReference type="GO" id="GO:0030428">
    <property type="term" value="C:cell septum"/>
    <property type="evidence" value="ECO:0007669"/>
    <property type="project" value="TreeGrafter"/>
</dbReference>
<gene>
    <name evidence="11" type="ORF">SAMN02910417_00738</name>
</gene>
<evidence type="ECO:0000256" key="9">
    <source>
        <dbReference type="ARBA" id="ARBA00033158"/>
    </source>
</evidence>
<sequence>MATKSDAEVIIGGKIYTLSGYENPEYLQKVAAYLNQKMNELKSLEGYQHLSTDLKNVLLNINIVDDYFKAKETADRMEKELQEKDRELYDANHELVSAKMNEETLSEALKDSESKNRELLMNKAKLETTLEDALLGTEEKEETKS</sequence>
<evidence type="ECO:0000256" key="2">
    <source>
        <dbReference type="ARBA" id="ARBA00015195"/>
    </source>
</evidence>
<dbReference type="SUPFAM" id="SSF102829">
    <property type="entry name" value="Cell division protein ZapA-like"/>
    <property type="match status" value="1"/>
</dbReference>
<dbReference type="GO" id="GO:0000921">
    <property type="term" value="P:septin ring assembly"/>
    <property type="evidence" value="ECO:0007669"/>
    <property type="project" value="TreeGrafter"/>
</dbReference>
<evidence type="ECO:0000256" key="10">
    <source>
        <dbReference type="SAM" id="Coils"/>
    </source>
</evidence>
<dbReference type="AlphaFoldDB" id="A0A1G6AND5"/>
<dbReference type="OrthoDB" id="1826286at2"/>
<evidence type="ECO:0000313" key="12">
    <source>
        <dbReference type="Proteomes" id="UP000199228"/>
    </source>
</evidence>
<dbReference type="RefSeq" id="WP_090172321.1">
    <property type="nucleotide sequence ID" value="NZ_FMXR01000006.1"/>
</dbReference>
<dbReference type="PANTHER" id="PTHR34981">
    <property type="entry name" value="CELL DIVISION PROTEIN ZAPA"/>
    <property type="match status" value="1"/>
</dbReference>
<dbReference type="Proteomes" id="UP000199228">
    <property type="component" value="Unassembled WGS sequence"/>
</dbReference>
<comment type="function">
    <text evidence="7">Activator of cell division through the inhibition of FtsZ GTPase activity, therefore promoting FtsZ assembly into bundles of protofilaments necessary for the formation of the division Z ring. It is recruited early at mid-cell but it is not essential for cell division.</text>
</comment>
<protein>
    <recommendedName>
        <fullName evidence="2">Cell division protein ZapA</fullName>
    </recommendedName>
    <alternativeName>
        <fullName evidence="9">Z ring-associated protein ZapA</fullName>
    </alternativeName>
</protein>
<dbReference type="PANTHER" id="PTHR34981:SF1">
    <property type="entry name" value="CELL DIVISION PROTEIN ZAPA"/>
    <property type="match status" value="1"/>
</dbReference>
<dbReference type="GO" id="GO:0000917">
    <property type="term" value="P:division septum assembly"/>
    <property type="evidence" value="ECO:0007669"/>
    <property type="project" value="UniProtKB-KW"/>
</dbReference>
<dbReference type="Gene3D" id="6.10.250.790">
    <property type="match status" value="1"/>
</dbReference>
<keyword evidence="4 11" id="KW-0132">Cell division</keyword>
<feature type="coiled-coil region" evidence="10">
    <location>
        <begin position="67"/>
        <end position="129"/>
    </location>
</feature>
<organism evidence="11 12">
    <name type="scientific">Eubacterium oxidoreducens</name>
    <dbReference type="NCBI Taxonomy" id="1732"/>
    <lineage>
        <taxon>Bacteria</taxon>
        <taxon>Bacillati</taxon>
        <taxon>Bacillota</taxon>
        <taxon>Clostridia</taxon>
        <taxon>Eubacteriales</taxon>
        <taxon>Eubacteriaceae</taxon>
        <taxon>Eubacterium</taxon>
    </lineage>
</organism>
<evidence type="ECO:0000256" key="8">
    <source>
        <dbReference type="ARBA" id="ARBA00026068"/>
    </source>
</evidence>
<dbReference type="GO" id="GO:0043093">
    <property type="term" value="P:FtsZ-dependent cytokinesis"/>
    <property type="evidence" value="ECO:0007669"/>
    <property type="project" value="TreeGrafter"/>
</dbReference>
<comment type="subunit">
    <text evidence="8">Homodimer. Interacts with FtsZ.</text>
</comment>
<keyword evidence="6" id="KW-0131">Cell cycle</keyword>